<accession>A0A097A589</accession>
<feature type="region of interest" description="Disordered" evidence="1">
    <location>
        <begin position="152"/>
        <end position="191"/>
    </location>
</feature>
<dbReference type="RefSeq" id="YP_009176995.1">
    <property type="nucleotide sequence ID" value="NC_028234.1"/>
</dbReference>
<evidence type="ECO:0000313" key="2">
    <source>
        <dbReference type="EMBL" id="AIS40846.1"/>
    </source>
</evidence>
<feature type="compositionally biased region" description="Basic and acidic residues" evidence="1">
    <location>
        <begin position="181"/>
        <end position="191"/>
    </location>
</feature>
<dbReference type="Proteomes" id="UP000113480">
    <property type="component" value="Segment"/>
</dbReference>
<sequence length="264" mass="30161">MEKFNAGSVKDHYNFSELHATLDAGLAAETDSLDLENSKASNEKTSGKSYLTELQEEEVKKATQTMQDRGDWTDDLYKYSPVEEEASEEILSLERTSIKTDYLYPDQEAQLAGDLLKLVEWINFQCNSNFQLKPRVNKEIIIYINQAAAASTKGNKKHRDTDQARDQEALPEASDPNHTQKARETKVHSKEKQNRILWNALKEGFPVFDKRGRRTKLTAKGLGIPKQSIIKFEEMFGPNLKSLLKHYCLYSQIKKKGFIIPESL</sequence>
<feature type="compositionally biased region" description="Basic and acidic residues" evidence="1">
    <location>
        <begin position="159"/>
        <end position="168"/>
    </location>
</feature>
<dbReference type="EMBL" id="KM350503">
    <property type="protein sequence ID" value="AIS40846.1"/>
    <property type="molecule type" value="Viral_cRNA"/>
</dbReference>
<organism evidence="2 3">
    <name type="scientific">Santa barbara virus</name>
    <dbReference type="NCBI Taxonomy" id="1552661"/>
    <lineage>
        <taxon>Viruses</taxon>
        <taxon>Riboviria</taxon>
        <taxon>Orthornavirae</taxon>
        <taxon>Negarnaviricota</taxon>
        <taxon>Haploviricotina</taxon>
        <taxon>Monjiviricetes</taxon>
        <taxon>Mononegavirales</taxon>
        <taxon>Rhabdoviridae</taxon>
        <taxon>Alpharhabdovirinae</taxon>
        <taxon>Arurhavirus</taxon>
        <taxon>Arurhavirus santabarbara</taxon>
    </lineage>
</organism>
<proteinExistence type="predicted"/>
<dbReference type="KEGG" id="vg:26122660"/>
<protein>
    <submittedName>
        <fullName evidence="2">P protein</fullName>
    </submittedName>
</protein>
<name>A0A097A589_9RHAB</name>
<keyword evidence="3" id="KW-1185">Reference proteome</keyword>
<evidence type="ECO:0000313" key="3">
    <source>
        <dbReference type="Proteomes" id="UP000113480"/>
    </source>
</evidence>
<evidence type="ECO:0000256" key="1">
    <source>
        <dbReference type="SAM" id="MobiDB-lite"/>
    </source>
</evidence>
<dbReference type="GeneID" id="26122660"/>
<reference evidence="2 3" key="1">
    <citation type="submission" date="2014-08" db="EMBL/GenBank/DDBJ databases">
        <title>Fauna of hematophagous Diptera (families Ceratopogonidae, Culicidae and Psychodidae) in the Municipality of Santa Barbara do Para, Para State, Brazil: isolation of a new arbovirus of the Rhabdoviridae family.</title>
        <authorList>
            <person name="Castro F.C."/>
            <person name="Kodama C.S."/>
            <person name="Nunes A.L.Q."/>
            <person name="Monteiro H.A.O."/>
            <person name="Chiang J.O."/>
            <person name="Nunes Neto J.P."/>
            <person name="Silva O.V."/>
            <person name="Martins L.C."/>
            <person name="Saraiva H.A.C."/>
            <person name="Segura M.N.O."/>
            <person name="Medeiros D.B.A."/>
            <person name="Nunes M.R.T."/>
            <person name="Nascimento B.L.S."/>
            <person name="Vasconcelos P.F.C."/>
        </authorList>
    </citation>
    <scope>NUCLEOTIDE SEQUENCE [LARGE SCALE GENOMIC DNA]</scope>
    <source>
        <strain evidence="2">AR775619</strain>
    </source>
</reference>